<dbReference type="OrthoDB" id="9781560at2"/>
<accession>A0A845L8U4</accession>
<dbReference type="EMBL" id="WXEX01000001">
    <property type="protein sequence ID" value="MZP41644.1"/>
    <property type="molecule type" value="Genomic_DNA"/>
</dbReference>
<reference evidence="3 4" key="1">
    <citation type="submission" date="2020-01" db="EMBL/GenBank/DDBJ databases">
        <title>Whole genome sequence of Heliobacterium gestii DSM 11169.</title>
        <authorList>
            <person name="Kyndt J.A."/>
            <person name="Meyer T.E."/>
        </authorList>
    </citation>
    <scope>NUCLEOTIDE SEQUENCE [LARGE SCALE GENOMIC DNA]</scope>
    <source>
        <strain evidence="3 4">DSM 11169</strain>
    </source>
</reference>
<evidence type="ECO:0000256" key="2">
    <source>
        <dbReference type="ARBA" id="ARBA00025626"/>
    </source>
</evidence>
<dbReference type="InterPro" id="IPR013414">
    <property type="entry name" value="Cas7/Cst2/DevR_sub_I-B/Tneap"/>
</dbReference>
<sequence>MAFLSGVFLIDCPASALNNAGKTEAINADNAIAVKSIQTREGAYPYVSAQAFRYWWRESLRDVQGWSASPIFREGKIAYTDANPLLYAEDDLFGYMRAQSTKEDAKKKREETGLLDKATPVAEKVTLTRQSPLKVSTLVSVAPVREITKDFGVMARQEGAPVPFEHEFYRAALQGLFSVDLGMMGRFYHIQRTGYKHLDGVRVEMAREMGLEEYDDGKAYQLSLEDRHQRLQMLMQGFAKISGGAKQSIHYTDVSPRLVILAVAKGGNHLFGTTVGTFPDGYKRGLPQIKLEALKETARVMRDEIVSGIYVGLTQGYLDEQRGGLIAALQEIQEGEIYGFRKTFLGHPREAIEAFLNELNEGKEQWLR</sequence>
<proteinExistence type="predicted"/>
<name>A0A845L8U4_HELGE</name>
<evidence type="ECO:0000313" key="4">
    <source>
        <dbReference type="Proteomes" id="UP000471031"/>
    </source>
</evidence>
<dbReference type="InterPro" id="IPR010154">
    <property type="entry name" value="CRISPR-assoc_Cas7/Cst2/DevR"/>
</dbReference>
<protein>
    <submittedName>
        <fullName evidence="3">Type I-B CRISPR-associated protein Cas7/Cst2/DevR</fullName>
    </submittedName>
</protein>
<dbReference type="Pfam" id="PF01905">
    <property type="entry name" value="DevR"/>
    <property type="match status" value="1"/>
</dbReference>
<keyword evidence="4" id="KW-1185">Reference proteome</keyword>
<keyword evidence="1" id="KW-0051">Antiviral defense</keyword>
<evidence type="ECO:0000313" key="3">
    <source>
        <dbReference type="EMBL" id="MZP41644.1"/>
    </source>
</evidence>
<organism evidence="3 4">
    <name type="scientific">Heliomicrobium gestii</name>
    <name type="common">Heliobacterium gestii</name>
    <dbReference type="NCBI Taxonomy" id="2699"/>
    <lineage>
        <taxon>Bacteria</taxon>
        <taxon>Bacillati</taxon>
        <taxon>Bacillota</taxon>
        <taxon>Clostridia</taxon>
        <taxon>Eubacteriales</taxon>
        <taxon>Heliobacteriaceae</taxon>
        <taxon>Heliomicrobium</taxon>
    </lineage>
</organism>
<gene>
    <name evidence="3" type="primary">cas7i</name>
    <name evidence="3" type="ORF">GTO89_01190</name>
</gene>
<dbReference type="NCBIfam" id="TIGR02585">
    <property type="entry name" value="cas_Cst2_DevR"/>
    <property type="match status" value="1"/>
</dbReference>
<comment type="function">
    <text evidence="2">CRISPR (clustered regularly interspaced short palindromic repeat) is an adaptive immune system that provides protection against mobile genetic elements (viruses, transposable elements and conjugative plasmids). CRISPR clusters contain spacers, sequences complementary to antecedent mobile elements, and target invading nucleic acids. CRISPR clusters are transcribed and processed into CRISPR RNA (crRNA).</text>
</comment>
<evidence type="ECO:0000256" key="1">
    <source>
        <dbReference type="ARBA" id="ARBA00023118"/>
    </source>
</evidence>
<dbReference type="Proteomes" id="UP000471031">
    <property type="component" value="Unassembled WGS sequence"/>
</dbReference>
<dbReference type="AlphaFoldDB" id="A0A845L8U4"/>
<dbReference type="RefSeq" id="WP_161260222.1">
    <property type="nucleotide sequence ID" value="NZ_JAFBDC010000001.1"/>
</dbReference>
<comment type="caution">
    <text evidence="3">The sequence shown here is derived from an EMBL/GenBank/DDBJ whole genome shotgun (WGS) entry which is preliminary data.</text>
</comment>
<dbReference type="NCBIfam" id="TIGR01875">
    <property type="entry name" value="cas_MJ0381"/>
    <property type="match status" value="1"/>
</dbReference>
<dbReference type="GO" id="GO:0051607">
    <property type="term" value="P:defense response to virus"/>
    <property type="evidence" value="ECO:0007669"/>
    <property type="project" value="UniProtKB-KW"/>
</dbReference>